<dbReference type="InterPro" id="IPR005467">
    <property type="entry name" value="His_kinase_dom"/>
</dbReference>
<evidence type="ECO:0000256" key="10">
    <source>
        <dbReference type="ARBA" id="ARBA00023163"/>
    </source>
</evidence>
<evidence type="ECO:0000256" key="1">
    <source>
        <dbReference type="ARBA" id="ARBA00000085"/>
    </source>
</evidence>
<feature type="domain" description="HTH araC/xylS-type" evidence="12">
    <location>
        <begin position="1263"/>
        <end position="1360"/>
    </location>
</feature>
<dbReference type="RefSeq" id="WP_073314705.1">
    <property type="nucleotide sequence ID" value="NZ_FQZN01000035.1"/>
</dbReference>
<evidence type="ECO:0000259" key="14">
    <source>
        <dbReference type="PROSITE" id="PS50110"/>
    </source>
</evidence>
<dbReference type="SUPFAM" id="SSF47384">
    <property type="entry name" value="Homodimeric domain of signal transducing histidine kinase"/>
    <property type="match status" value="1"/>
</dbReference>
<sequence>MHRPVLFLFILLQIWLPCSLAGQKSDYRLFDNISLGTEASVISCFLQDTQGLIWIGSNKGLFSYDGYSSQPHFTFGERSNTRIYCGEVVDSTYLYMGADNGLLIYNYRTDTYQEPEADFPTDIRTLALRDGVLWLGTLNGLYTYSPETRQLSAITEGLPHQTIYSIIRASDDNLYIGTYNGCCRYIPATGRFETIDLPVTRGRSNQFVNSLLEDTARGCIWIGTEGCLFKYTPADGHTQRIDAFHDNSVKSLALDGNGQLLVGTDNGLYVYQEDEPLLHVVHDSRNLQSLSNNIIWTIFADREHNVWLGTDYGISMSRHNSVLRHIPISQITGTGEGNQFYSMLRDTHGTYWFGGTNGLIRFTALMDGEQDVAWYKMGDRKYPLSHNRVRHLYEDREQQLWVATDGSISRYDPAKRQFIHYNIVDSTRRYNTNWTYSLFEDRDGQLWIATCLGGIFVVDKENLMRSSGGLYMAEKTYSIHNGLAGMFINQMIPDREGNVWALLYNSPNSIEKINPRTGEVTHIAAGELKGERTPNFILCAEDGYIWIGFPGGVMRVTPENDSIRMLPFDAYNHYEVLSMAEADGRIWISTTDGFWVADQQTLEVRRLNITDKRFTSMFFDKTSGELYLGTADGFAISSPEALLAEHSEQPLILTALYVNNQLYQSGAGQALDAVQSAQSIRYSQRINLDYDQNNLAFELSDLPYSLEEKSKLLYRLEGVDREWNLLKPNTNRITYNNLSYGDYRLIVSKLDAHGKPSEKTYALDIHVIPPWYYTSWAKAVYVLLWLVLILWTINFFRVKNRLKLERLEKEKILEQSQAKMEFFTNLSHDLKTPLSMIIAPISKLLPGIKDQQEKKQLEQVHRNAMKLNSLIHQGLDFNRVDSGKNALLILSQIELVSFVRGLFTQYVEEKTREKQLTFDFHTDREKIYIQMDAIKLESILDNLLSNAVKYTPEGGSVTLRLEIPGDGKDVCISVSDTGIGVPRQDQPYIFQRFFQSPKTAGKKEGTGIGLYLVKTYTELHGGSVLLTSEENKGTTVTLNLPVGSSEQMSVDVLSEPVASERERGLSEQKSVLSEQGAVLVEPGTMLSEQKPASEEVETAVSASSSVAEIASPEAPLILIVDDTPEIAEFIYQILHAKYRCRIAENGKTGMEMAMELSPDLIIADVMMPVMDGLEMVRRLKKHIPTSTIPIILLTAKSDKETELESIQLNIEAFIPKPFEPDILLSRVQQLLAAREMHETKARIEALAAPKEIEAVSYDEKFLASIIHLIEEHISDSELNVNALCEWTSTNNKQMYRKIKQLTGMTPVEYIKSIRMKKAAMLLKQQKFTVAEVMYMVGFSNHSYFSKCFQAEFGVTPKQYI</sequence>
<keyword evidence="4" id="KW-0808">Transferase</keyword>
<keyword evidence="9" id="KW-0805">Transcription regulation</keyword>
<dbReference type="Gene3D" id="3.30.565.10">
    <property type="entry name" value="Histidine kinase-like ATPase, C-terminal domain"/>
    <property type="match status" value="1"/>
</dbReference>
<dbReference type="InterPro" id="IPR011110">
    <property type="entry name" value="Reg_prop"/>
</dbReference>
<dbReference type="Pfam" id="PF07494">
    <property type="entry name" value="Reg_prop"/>
    <property type="match status" value="4"/>
</dbReference>
<dbReference type="Gene3D" id="1.10.287.130">
    <property type="match status" value="1"/>
</dbReference>
<evidence type="ECO:0000313" key="16">
    <source>
        <dbReference type="Proteomes" id="UP000184192"/>
    </source>
</evidence>
<evidence type="ECO:0000256" key="9">
    <source>
        <dbReference type="ARBA" id="ARBA00023015"/>
    </source>
</evidence>
<dbReference type="PROSITE" id="PS50109">
    <property type="entry name" value="HIS_KIN"/>
    <property type="match status" value="1"/>
</dbReference>
<keyword evidence="7" id="KW-0067">ATP-binding</keyword>
<evidence type="ECO:0000256" key="5">
    <source>
        <dbReference type="ARBA" id="ARBA00022741"/>
    </source>
</evidence>
<reference evidence="16" key="1">
    <citation type="submission" date="2016-11" db="EMBL/GenBank/DDBJ databases">
        <authorList>
            <person name="Varghese N."/>
            <person name="Submissions S."/>
        </authorList>
    </citation>
    <scope>NUCLEOTIDE SEQUENCE [LARGE SCALE GENOMIC DNA]</scope>
    <source>
        <strain evidence="16">DSM 26884</strain>
    </source>
</reference>
<dbReference type="PROSITE" id="PS50110">
    <property type="entry name" value="RESPONSE_REGULATORY"/>
    <property type="match status" value="1"/>
</dbReference>
<feature type="domain" description="Response regulatory" evidence="14">
    <location>
        <begin position="1116"/>
        <end position="1231"/>
    </location>
</feature>
<dbReference type="Pfam" id="PF00072">
    <property type="entry name" value="Response_reg"/>
    <property type="match status" value="1"/>
</dbReference>
<dbReference type="PRINTS" id="PR00344">
    <property type="entry name" value="BCTRLSENSOR"/>
</dbReference>
<dbReference type="Pfam" id="PF02518">
    <property type="entry name" value="HATPase_c"/>
    <property type="match status" value="1"/>
</dbReference>
<dbReference type="Gene3D" id="3.40.50.2300">
    <property type="match status" value="1"/>
</dbReference>
<dbReference type="SUPFAM" id="SSF63829">
    <property type="entry name" value="Calcium-dependent phosphotriesterase"/>
    <property type="match status" value="2"/>
</dbReference>
<dbReference type="InterPro" id="IPR015943">
    <property type="entry name" value="WD40/YVTN_repeat-like_dom_sf"/>
</dbReference>
<dbReference type="Gene3D" id="2.60.40.10">
    <property type="entry name" value="Immunoglobulins"/>
    <property type="match status" value="1"/>
</dbReference>
<dbReference type="PANTHER" id="PTHR43547">
    <property type="entry name" value="TWO-COMPONENT HISTIDINE KINASE"/>
    <property type="match status" value="1"/>
</dbReference>
<dbReference type="EMBL" id="FQZN01000035">
    <property type="protein sequence ID" value="SHJ55697.1"/>
    <property type="molecule type" value="Genomic_DNA"/>
</dbReference>
<dbReference type="InterPro" id="IPR011006">
    <property type="entry name" value="CheY-like_superfamily"/>
</dbReference>
<dbReference type="InterPro" id="IPR036890">
    <property type="entry name" value="HATPase_C_sf"/>
</dbReference>
<dbReference type="SMART" id="SM00387">
    <property type="entry name" value="HATPase_c"/>
    <property type="match status" value="1"/>
</dbReference>
<accession>A0A1M6KA19</accession>
<dbReference type="Pfam" id="PF00512">
    <property type="entry name" value="HisKA"/>
    <property type="match status" value="1"/>
</dbReference>
<dbReference type="SUPFAM" id="SSF46689">
    <property type="entry name" value="Homeodomain-like"/>
    <property type="match status" value="1"/>
</dbReference>
<dbReference type="Pfam" id="PF07495">
    <property type="entry name" value="Y_Y_Y"/>
    <property type="match status" value="1"/>
</dbReference>
<dbReference type="GO" id="GO:0000155">
    <property type="term" value="F:phosphorelay sensor kinase activity"/>
    <property type="evidence" value="ECO:0007669"/>
    <property type="project" value="InterPro"/>
</dbReference>
<keyword evidence="3 11" id="KW-0597">Phosphoprotein</keyword>
<dbReference type="PANTHER" id="PTHR43547:SF2">
    <property type="entry name" value="HYBRID SIGNAL TRANSDUCTION HISTIDINE KINASE C"/>
    <property type="match status" value="1"/>
</dbReference>
<comment type="catalytic activity">
    <reaction evidence="1">
        <text>ATP + protein L-histidine = ADP + protein N-phospho-L-histidine.</text>
        <dbReference type="EC" id="2.7.13.3"/>
    </reaction>
</comment>
<dbReference type="EC" id="2.7.13.3" evidence="2"/>
<dbReference type="FunFam" id="3.30.565.10:FF:000037">
    <property type="entry name" value="Hybrid sensor histidine kinase/response regulator"/>
    <property type="match status" value="1"/>
</dbReference>
<proteinExistence type="predicted"/>
<evidence type="ECO:0000256" key="8">
    <source>
        <dbReference type="ARBA" id="ARBA00023012"/>
    </source>
</evidence>
<dbReference type="InterPro" id="IPR009057">
    <property type="entry name" value="Homeodomain-like_sf"/>
</dbReference>
<dbReference type="GO" id="GO:0043565">
    <property type="term" value="F:sequence-specific DNA binding"/>
    <property type="evidence" value="ECO:0007669"/>
    <property type="project" value="InterPro"/>
</dbReference>
<evidence type="ECO:0000259" key="13">
    <source>
        <dbReference type="PROSITE" id="PS50109"/>
    </source>
</evidence>
<dbReference type="SMART" id="SM00448">
    <property type="entry name" value="REC"/>
    <property type="match status" value="1"/>
</dbReference>
<keyword evidence="6" id="KW-0418">Kinase</keyword>
<dbReference type="Pfam" id="PF12833">
    <property type="entry name" value="HTH_18"/>
    <property type="match status" value="1"/>
</dbReference>
<dbReference type="eggNOG" id="COG3292">
    <property type="taxonomic scope" value="Bacteria"/>
</dbReference>
<protein>
    <recommendedName>
        <fullName evidence="2">histidine kinase</fullName>
        <ecNumber evidence="2">2.7.13.3</ecNumber>
    </recommendedName>
</protein>
<dbReference type="InterPro" id="IPR013783">
    <property type="entry name" value="Ig-like_fold"/>
</dbReference>
<dbReference type="InterPro" id="IPR001789">
    <property type="entry name" value="Sig_transdc_resp-reg_receiver"/>
</dbReference>
<evidence type="ECO:0000313" key="15">
    <source>
        <dbReference type="EMBL" id="SHJ55697.1"/>
    </source>
</evidence>
<evidence type="ECO:0000256" key="11">
    <source>
        <dbReference type="PROSITE-ProRule" id="PRU00169"/>
    </source>
</evidence>
<dbReference type="SUPFAM" id="SSF55874">
    <property type="entry name" value="ATPase domain of HSP90 chaperone/DNA topoisomerase II/histidine kinase"/>
    <property type="match status" value="1"/>
</dbReference>
<feature type="domain" description="Histidine kinase" evidence="13">
    <location>
        <begin position="825"/>
        <end position="1044"/>
    </location>
</feature>
<evidence type="ECO:0000256" key="3">
    <source>
        <dbReference type="ARBA" id="ARBA00022553"/>
    </source>
</evidence>
<dbReference type="GO" id="GO:0003700">
    <property type="term" value="F:DNA-binding transcription factor activity"/>
    <property type="evidence" value="ECO:0007669"/>
    <property type="project" value="InterPro"/>
</dbReference>
<keyword evidence="10" id="KW-0804">Transcription</keyword>
<dbReference type="Gene3D" id="1.10.10.60">
    <property type="entry name" value="Homeodomain-like"/>
    <property type="match status" value="2"/>
</dbReference>
<name>A0A1M6KA19_9BACE</name>
<keyword evidence="16" id="KW-1185">Reference proteome</keyword>
<dbReference type="InterPro" id="IPR011123">
    <property type="entry name" value="Y_Y_Y"/>
</dbReference>
<dbReference type="CDD" id="cd00082">
    <property type="entry name" value="HisKA"/>
    <property type="match status" value="1"/>
</dbReference>
<evidence type="ECO:0000256" key="7">
    <source>
        <dbReference type="ARBA" id="ARBA00022840"/>
    </source>
</evidence>
<keyword evidence="8" id="KW-0902">Two-component regulatory system</keyword>
<dbReference type="Proteomes" id="UP000184192">
    <property type="component" value="Unassembled WGS sequence"/>
</dbReference>
<keyword evidence="5" id="KW-0547">Nucleotide-binding</keyword>
<evidence type="ECO:0000256" key="2">
    <source>
        <dbReference type="ARBA" id="ARBA00012438"/>
    </source>
</evidence>
<dbReference type="PROSITE" id="PS01124">
    <property type="entry name" value="HTH_ARAC_FAMILY_2"/>
    <property type="match status" value="1"/>
</dbReference>
<gene>
    <name evidence="15" type="ORF">SAMN05444350_13546</name>
</gene>
<feature type="modified residue" description="4-aspartylphosphate" evidence="11">
    <location>
        <position position="1164"/>
    </location>
</feature>
<dbReference type="GeneID" id="92714225"/>
<dbReference type="InterPro" id="IPR036097">
    <property type="entry name" value="HisK_dim/P_sf"/>
</dbReference>
<dbReference type="InterPro" id="IPR003661">
    <property type="entry name" value="HisK_dim/P_dom"/>
</dbReference>
<dbReference type="GO" id="GO:0005524">
    <property type="term" value="F:ATP binding"/>
    <property type="evidence" value="ECO:0007669"/>
    <property type="project" value="UniProtKB-KW"/>
</dbReference>
<dbReference type="InterPro" id="IPR003594">
    <property type="entry name" value="HATPase_dom"/>
</dbReference>
<dbReference type="InterPro" id="IPR018060">
    <property type="entry name" value="HTH_AraC"/>
</dbReference>
<dbReference type="SMART" id="SM00342">
    <property type="entry name" value="HTH_ARAC"/>
    <property type="match status" value="1"/>
</dbReference>
<evidence type="ECO:0000256" key="4">
    <source>
        <dbReference type="ARBA" id="ARBA00022679"/>
    </source>
</evidence>
<dbReference type="Gene3D" id="2.130.10.10">
    <property type="entry name" value="YVTN repeat-like/Quinoprotein amine dehydrogenase"/>
    <property type="match status" value="2"/>
</dbReference>
<dbReference type="SMART" id="SM00388">
    <property type="entry name" value="HisKA"/>
    <property type="match status" value="1"/>
</dbReference>
<evidence type="ECO:0000256" key="6">
    <source>
        <dbReference type="ARBA" id="ARBA00022777"/>
    </source>
</evidence>
<dbReference type="SUPFAM" id="SSF52172">
    <property type="entry name" value="CheY-like"/>
    <property type="match status" value="1"/>
</dbReference>
<organism evidence="15 16">
    <name type="scientific">Bacteroides stercorirosoris</name>
    <dbReference type="NCBI Taxonomy" id="871324"/>
    <lineage>
        <taxon>Bacteria</taxon>
        <taxon>Pseudomonadati</taxon>
        <taxon>Bacteroidota</taxon>
        <taxon>Bacteroidia</taxon>
        <taxon>Bacteroidales</taxon>
        <taxon>Bacteroidaceae</taxon>
        <taxon>Bacteroides</taxon>
    </lineage>
</organism>
<evidence type="ECO:0000259" key="12">
    <source>
        <dbReference type="PROSITE" id="PS01124"/>
    </source>
</evidence>
<dbReference type="InterPro" id="IPR004358">
    <property type="entry name" value="Sig_transdc_His_kin-like_C"/>
</dbReference>